<protein>
    <submittedName>
        <fullName evidence="2">Uncharacterized protein</fullName>
    </submittedName>
</protein>
<name>A0A6J5NG93_9CAUD</name>
<sequence length="80" mass="9032">MRPNHNRQGRGHNQAPRILDAKRPDTCAELGTPIKPGDSILWDPAAGKAYSRASSRYVAHEDQQRANDWNRAHNMADANW</sequence>
<accession>A0A6J5NG93</accession>
<feature type="compositionally biased region" description="Basic residues" evidence="1">
    <location>
        <begin position="1"/>
        <end position="10"/>
    </location>
</feature>
<evidence type="ECO:0000256" key="1">
    <source>
        <dbReference type="SAM" id="MobiDB-lite"/>
    </source>
</evidence>
<gene>
    <name evidence="2" type="ORF">UFOVP703_31</name>
</gene>
<reference evidence="2" key="1">
    <citation type="submission" date="2020-04" db="EMBL/GenBank/DDBJ databases">
        <authorList>
            <person name="Chiriac C."/>
            <person name="Salcher M."/>
            <person name="Ghai R."/>
            <person name="Kavagutti S V."/>
        </authorList>
    </citation>
    <scope>NUCLEOTIDE SEQUENCE</scope>
</reference>
<proteinExistence type="predicted"/>
<feature type="region of interest" description="Disordered" evidence="1">
    <location>
        <begin position="1"/>
        <end position="23"/>
    </location>
</feature>
<dbReference type="EMBL" id="LR796673">
    <property type="protein sequence ID" value="CAB4158780.1"/>
    <property type="molecule type" value="Genomic_DNA"/>
</dbReference>
<evidence type="ECO:0000313" key="2">
    <source>
        <dbReference type="EMBL" id="CAB4158780.1"/>
    </source>
</evidence>
<organism evidence="2">
    <name type="scientific">uncultured Caudovirales phage</name>
    <dbReference type="NCBI Taxonomy" id="2100421"/>
    <lineage>
        <taxon>Viruses</taxon>
        <taxon>Duplodnaviria</taxon>
        <taxon>Heunggongvirae</taxon>
        <taxon>Uroviricota</taxon>
        <taxon>Caudoviricetes</taxon>
        <taxon>Peduoviridae</taxon>
        <taxon>Maltschvirus</taxon>
        <taxon>Maltschvirus maltsch</taxon>
    </lineage>
</organism>